<dbReference type="AlphaFoldDB" id="A0A0B2PTY4"/>
<dbReference type="GO" id="GO:0032436">
    <property type="term" value="P:positive regulation of proteasomal ubiquitin-dependent protein catabolic process"/>
    <property type="evidence" value="ECO:0007669"/>
    <property type="project" value="TreeGrafter"/>
</dbReference>
<organism evidence="1">
    <name type="scientific">Glycine soja</name>
    <name type="common">Wild soybean</name>
    <dbReference type="NCBI Taxonomy" id="3848"/>
    <lineage>
        <taxon>Eukaryota</taxon>
        <taxon>Viridiplantae</taxon>
        <taxon>Streptophyta</taxon>
        <taxon>Embryophyta</taxon>
        <taxon>Tracheophyta</taxon>
        <taxon>Spermatophyta</taxon>
        <taxon>Magnoliopsida</taxon>
        <taxon>eudicotyledons</taxon>
        <taxon>Gunneridae</taxon>
        <taxon>Pentapetalae</taxon>
        <taxon>rosids</taxon>
        <taxon>fabids</taxon>
        <taxon>Fabales</taxon>
        <taxon>Fabaceae</taxon>
        <taxon>Papilionoideae</taxon>
        <taxon>50 kb inversion clade</taxon>
        <taxon>NPAAA clade</taxon>
        <taxon>indigoferoid/millettioid clade</taxon>
        <taxon>Phaseoleae</taxon>
        <taxon>Glycine</taxon>
        <taxon>Glycine subgen. Soja</taxon>
    </lineage>
</organism>
<dbReference type="Proteomes" id="UP000053555">
    <property type="component" value="Unassembled WGS sequence"/>
</dbReference>
<dbReference type="GO" id="GO:0016567">
    <property type="term" value="P:protein ubiquitination"/>
    <property type="evidence" value="ECO:0007669"/>
    <property type="project" value="TreeGrafter"/>
</dbReference>
<reference evidence="1" key="1">
    <citation type="submission" date="2014-07" db="EMBL/GenBank/DDBJ databases">
        <title>Identification of a novel salt tolerance gene in wild soybean by whole-genome sequencing.</title>
        <authorList>
            <person name="Lam H.-M."/>
            <person name="Qi X."/>
            <person name="Li M.-W."/>
            <person name="Liu X."/>
            <person name="Xie M."/>
            <person name="Ni M."/>
            <person name="Xu X."/>
        </authorList>
    </citation>
    <scope>NUCLEOTIDE SEQUENCE [LARGE SCALE GENOMIC DNA]</scope>
    <source>
        <tissue evidence="1">Root</tissue>
    </source>
</reference>
<dbReference type="PANTHER" id="PTHR13374">
    <property type="entry name" value="DET1 HOMOLOG DE-ETIOLATED-1 HOMOLOG"/>
    <property type="match status" value="1"/>
</dbReference>
<dbReference type="GO" id="GO:0031625">
    <property type="term" value="F:ubiquitin protein ligase binding"/>
    <property type="evidence" value="ECO:0007669"/>
    <property type="project" value="TreeGrafter"/>
</dbReference>
<proteinExistence type="predicted"/>
<dbReference type="PANTHER" id="PTHR13374:SF3">
    <property type="entry name" value="DET1 HOMOLOG"/>
    <property type="match status" value="1"/>
</dbReference>
<sequence>MESNQFGLFATSTAQIHDAPAVGGAVHGVPSIEKITFHLLRLEDGEILDKKVFSNDFVNLAHNMGVFLYDDLLAIVSLRYQTIHILQIRDSRNLVDVRAIGEFCREDDELFLNSNAQGMALSDKNKQLQLPGNHIENHLHQGQPNLGNSFLSGIKQRLLSFIFQGLWNEERDDTLVGLVSRNADHHPTFVVVYNMDTTEIVSFYQNSPDELYLLFEQFCDHFHATSRNSMYMNFISSHSNNIHALEQV</sequence>
<protein>
    <submittedName>
        <fullName evidence="1">Light-mediated development protein DET1</fullName>
    </submittedName>
</protein>
<dbReference type="InterPro" id="IPR019138">
    <property type="entry name" value="De-etiolated_protein_1_Det1"/>
</dbReference>
<evidence type="ECO:0000313" key="1">
    <source>
        <dbReference type="EMBL" id="KHN11022.1"/>
    </source>
</evidence>
<dbReference type="GO" id="GO:0005634">
    <property type="term" value="C:nucleus"/>
    <property type="evidence" value="ECO:0007669"/>
    <property type="project" value="TreeGrafter"/>
</dbReference>
<dbReference type="Pfam" id="PF09737">
    <property type="entry name" value="Det1"/>
    <property type="match status" value="2"/>
</dbReference>
<gene>
    <name evidence="1" type="ORF">glysoja_044044</name>
</gene>
<name>A0A0B2PTY4_GLYSO</name>
<dbReference type="GO" id="GO:0031461">
    <property type="term" value="C:cullin-RING ubiquitin ligase complex"/>
    <property type="evidence" value="ECO:0007669"/>
    <property type="project" value="TreeGrafter"/>
</dbReference>
<dbReference type="GO" id="GO:1990756">
    <property type="term" value="F:ubiquitin-like ligase-substrate adaptor activity"/>
    <property type="evidence" value="ECO:0007669"/>
    <property type="project" value="TreeGrafter"/>
</dbReference>
<dbReference type="EMBL" id="KN664051">
    <property type="protein sequence ID" value="KHN11022.1"/>
    <property type="molecule type" value="Genomic_DNA"/>
</dbReference>
<accession>A0A0B2PTY4</accession>